<proteinExistence type="predicted"/>
<dbReference type="EMBL" id="JBHSGR010000008">
    <property type="protein sequence ID" value="MFC4693529.1"/>
    <property type="molecule type" value="Genomic_DNA"/>
</dbReference>
<organism evidence="1 2">
    <name type="scientific">Geodermatophilus arenarius</name>
    <dbReference type="NCBI Taxonomy" id="1137990"/>
    <lineage>
        <taxon>Bacteria</taxon>
        <taxon>Bacillati</taxon>
        <taxon>Actinomycetota</taxon>
        <taxon>Actinomycetes</taxon>
        <taxon>Geodermatophilales</taxon>
        <taxon>Geodermatophilaceae</taxon>
        <taxon>Geodermatophilus</taxon>
    </lineage>
</organism>
<gene>
    <name evidence="1" type="ORF">ACFO3M_09030</name>
</gene>
<name>A0ABV9LHK6_9ACTN</name>
<comment type="caution">
    <text evidence="1">The sequence shown here is derived from an EMBL/GenBank/DDBJ whole genome shotgun (WGS) entry which is preliminary data.</text>
</comment>
<sequence length="121" mass="13282">MDRVTLRWRPDGTTVDVRLPGLNRSHPRPQHVATFRVRPVDRAAAPQDTAPDPDPVDAARRAARDANAAALAAIREVLGDQPVRMAGVVEQAVRRALLAAHDLGREEGWRACAVEHYLPTD</sequence>
<accession>A0ABV9LHK6</accession>
<evidence type="ECO:0000313" key="1">
    <source>
        <dbReference type="EMBL" id="MFC4693529.1"/>
    </source>
</evidence>
<reference evidence="2" key="1">
    <citation type="journal article" date="2019" name="Int. J. Syst. Evol. Microbiol.">
        <title>The Global Catalogue of Microorganisms (GCM) 10K type strain sequencing project: providing services to taxonomists for standard genome sequencing and annotation.</title>
        <authorList>
            <consortium name="The Broad Institute Genomics Platform"/>
            <consortium name="The Broad Institute Genome Sequencing Center for Infectious Disease"/>
            <person name="Wu L."/>
            <person name="Ma J."/>
        </authorList>
    </citation>
    <scope>NUCLEOTIDE SEQUENCE [LARGE SCALE GENOMIC DNA]</scope>
    <source>
        <strain evidence="2">CCUG 62763</strain>
    </source>
</reference>
<protein>
    <submittedName>
        <fullName evidence="1">Uncharacterized protein</fullName>
    </submittedName>
</protein>
<dbReference type="Proteomes" id="UP001596025">
    <property type="component" value="Unassembled WGS sequence"/>
</dbReference>
<keyword evidence="2" id="KW-1185">Reference proteome</keyword>
<dbReference type="RefSeq" id="WP_387988251.1">
    <property type="nucleotide sequence ID" value="NZ_JBHSGR010000008.1"/>
</dbReference>
<evidence type="ECO:0000313" key="2">
    <source>
        <dbReference type="Proteomes" id="UP001596025"/>
    </source>
</evidence>